<evidence type="ECO:0000256" key="1">
    <source>
        <dbReference type="SAM" id="MobiDB-lite"/>
    </source>
</evidence>
<name>A0ABU4ER58_WILMA</name>
<evidence type="ECO:0000256" key="2">
    <source>
        <dbReference type="SAM" id="SignalP"/>
    </source>
</evidence>
<evidence type="ECO:0000313" key="4">
    <source>
        <dbReference type="Proteomes" id="UP001185792"/>
    </source>
</evidence>
<feature type="chain" id="PRO_5045568025" description="Glycine rich protein" evidence="2">
    <location>
        <begin position="19"/>
        <end position="585"/>
    </location>
</feature>
<accession>A0ABU4ER58</accession>
<proteinExistence type="predicted"/>
<gene>
    <name evidence="3" type="ORF">R4198_08565</name>
</gene>
<protein>
    <recommendedName>
        <fullName evidence="5">Glycine rich protein</fullName>
    </recommendedName>
</protein>
<sequence length="585" mass="55800">MAVAALVSMLALPVRAEAAPTDTPPAEQCVATGDCEVLFTYTGDIQEWVVPAGVTSATVSLAGGQGGTTPVGMGGGGGGNISAIVPVVAGQIFPVQVGGRPTGAPGGYGGGGKGFNGCNQPADFAAGGGGASQFGKISGDVVLIAGGGGGGGGHGYGSHSGDGGGGGSTGARGNTGEHVSGSFIGSDGGTGGYPGVTEADGTGHGGYIGRGGNGENRGVSGEPGELGLGGAGGGPDGDCYGGGGGGGGGGHYGGGGGGGGGAGFSAAHAKMTGGGGGGGGGGTNYASPTATVLSVTDGLHAGSGTVQINYRFAVEQTVTITSTPPDPAAIHTSYQVAATASSGLPVTISGAGACPTLNGDDIFFSEVGTCTITASQAGNEFFLPAQATQSVTVPGLPQPLAFAGYAPEHPTVGGESYHVRLISGDDQNPVRAVVTATGSCNNVDDAWVVVFTAPGPCVVSAVAPAYGNYAASEQVTRTFDVKAADPAVAFATTPPDDAVVGDTYRPTATGGAPDAGDIVITSNFPEYCTVDKSGIVTFLQAGTCTLSADQFSPTHDPTKHATQVITVGPAPTVPGGSSGGMFGSS</sequence>
<organism evidence="3 4">
    <name type="scientific">Williamsia marianensis</name>
    <dbReference type="NCBI Taxonomy" id="85044"/>
    <lineage>
        <taxon>Bacteria</taxon>
        <taxon>Bacillati</taxon>
        <taxon>Actinomycetota</taxon>
        <taxon>Actinomycetes</taxon>
        <taxon>Mycobacteriales</taxon>
        <taxon>Nocardiaceae</taxon>
        <taxon>Williamsia</taxon>
    </lineage>
</organism>
<keyword evidence="4" id="KW-1185">Reference proteome</keyword>
<feature type="signal peptide" evidence="2">
    <location>
        <begin position="1"/>
        <end position="18"/>
    </location>
</feature>
<evidence type="ECO:0008006" key="5">
    <source>
        <dbReference type="Google" id="ProtNLM"/>
    </source>
</evidence>
<reference evidence="3 4" key="1">
    <citation type="submission" date="2023-10" db="EMBL/GenBank/DDBJ databases">
        <title>Development of a sustainable strategy for remediation of hydrocarbon-contaminated territories based on the waste exchange concept.</title>
        <authorList>
            <person name="Krivoruchko A."/>
        </authorList>
    </citation>
    <scope>NUCLEOTIDE SEQUENCE [LARGE SCALE GENOMIC DNA]</scope>
    <source>
        <strain evidence="3 4">IEGM 1236</strain>
    </source>
</reference>
<feature type="compositionally biased region" description="Gly residues" evidence="1">
    <location>
        <begin position="154"/>
        <end position="170"/>
    </location>
</feature>
<evidence type="ECO:0000313" key="3">
    <source>
        <dbReference type="EMBL" id="MDV7133748.1"/>
    </source>
</evidence>
<dbReference type="RefSeq" id="WP_317712747.1">
    <property type="nucleotide sequence ID" value="NZ_JAWLUM010000001.1"/>
</dbReference>
<keyword evidence="2" id="KW-0732">Signal</keyword>
<dbReference type="Proteomes" id="UP001185792">
    <property type="component" value="Unassembled WGS sequence"/>
</dbReference>
<dbReference type="EMBL" id="JAWLUM010000001">
    <property type="protein sequence ID" value="MDV7133748.1"/>
    <property type="molecule type" value="Genomic_DNA"/>
</dbReference>
<dbReference type="PRINTS" id="PR01228">
    <property type="entry name" value="EGGSHELL"/>
</dbReference>
<feature type="region of interest" description="Disordered" evidence="1">
    <location>
        <begin position="154"/>
        <end position="179"/>
    </location>
</feature>
<comment type="caution">
    <text evidence="3">The sequence shown here is derived from an EMBL/GenBank/DDBJ whole genome shotgun (WGS) entry which is preliminary data.</text>
</comment>